<evidence type="ECO:0000313" key="4">
    <source>
        <dbReference type="Proteomes" id="UP000183832"/>
    </source>
</evidence>
<feature type="domain" description="EF-hand" evidence="2">
    <location>
        <begin position="69"/>
        <end position="93"/>
    </location>
</feature>
<proteinExistence type="predicted"/>
<accession>A0A1J1I1W7</accession>
<dbReference type="SUPFAM" id="SSF47473">
    <property type="entry name" value="EF-hand"/>
    <property type="match status" value="1"/>
</dbReference>
<dbReference type="InterPro" id="IPR018247">
    <property type="entry name" value="EF_Hand_1_Ca_BS"/>
</dbReference>
<gene>
    <name evidence="3" type="primary">putative Calexcitin-1</name>
    <name evidence="3" type="ORF">CLUMA_CG005910</name>
</gene>
<evidence type="ECO:0000313" key="3">
    <source>
        <dbReference type="EMBL" id="CRK92369.1"/>
    </source>
</evidence>
<dbReference type="PROSITE" id="PS00018">
    <property type="entry name" value="EF_HAND_1"/>
    <property type="match status" value="3"/>
</dbReference>
<protein>
    <submittedName>
        <fullName evidence="3">CLUMA_CG005910, isoform A</fullName>
    </submittedName>
</protein>
<feature type="domain" description="EF-hand" evidence="2">
    <location>
        <begin position="100"/>
        <end position="135"/>
    </location>
</feature>
<dbReference type="InterPro" id="IPR011992">
    <property type="entry name" value="EF-hand-dom_pair"/>
</dbReference>
<dbReference type="Gene3D" id="1.10.238.10">
    <property type="entry name" value="EF-hand"/>
    <property type="match status" value="1"/>
</dbReference>
<dbReference type="AlphaFoldDB" id="A0A1J1I1W7"/>
<sequence>MSISAFRKKKLLYVFNVFFDINNSGEIDKKDFEIAIQKICDLRGWPAGSDKNTETHEVMFKIWDGLRSKADKDNDGQVSVEEWCNMWDGYARDPSTALDWQQRYMNFMFDLEDASNDGAIDAEEFAIVCSSYGLDKTECEEAFGKMSQGAIEVTREQFAVLWQEFWQSDDPSAPGNFIFGKTSF</sequence>
<dbReference type="InterPro" id="IPR002048">
    <property type="entry name" value="EF_hand_dom"/>
</dbReference>
<dbReference type="GO" id="GO:0005509">
    <property type="term" value="F:calcium ion binding"/>
    <property type="evidence" value="ECO:0007669"/>
    <property type="project" value="InterPro"/>
</dbReference>
<dbReference type="Proteomes" id="UP000183832">
    <property type="component" value="Unassembled WGS sequence"/>
</dbReference>
<dbReference type="PROSITE" id="PS50222">
    <property type="entry name" value="EF_HAND_2"/>
    <property type="match status" value="2"/>
</dbReference>
<name>A0A1J1I1W7_9DIPT</name>
<dbReference type="FunFam" id="1.10.238.10:FF:000318">
    <property type="entry name" value="GG16823"/>
    <property type="match status" value="1"/>
</dbReference>
<evidence type="ECO:0000259" key="2">
    <source>
        <dbReference type="PROSITE" id="PS50222"/>
    </source>
</evidence>
<evidence type="ECO:0000256" key="1">
    <source>
        <dbReference type="ARBA" id="ARBA00022837"/>
    </source>
</evidence>
<keyword evidence="1" id="KW-0106">Calcium</keyword>
<keyword evidence="4" id="KW-1185">Reference proteome</keyword>
<dbReference type="Pfam" id="PF13499">
    <property type="entry name" value="EF-hand_7"/>
    <property type="match status" value="1"/>
</dbReference>
<dbReference type="EMBL" id="CVRI01000026">
    <property type="protein sequence ID" value="CRK92369.1"/>
    <property type="molecule type" value="Genomic_DNA"/>
</dbReference>
<dbReference type="STRING" id="568069.A0A1J1I1W7"/>
<dbReference type="OrthoDB" id="9974725at2759"/>
<organism evidence="3 4">
    <name type="scientific">Clunio marinus</name>
    <dbReference type="NCBI Taxonomy" id="568069"/>
    <lineage>
        <taxon>Eukaryota</taxon>
        <taxon>Metazoa</taxon>
        <taxon>Ecdysozoa</taxon>
        <taxon>Arthropoda</taxon>
        <taxon>Hexapoda</taxon>
        <taxon>Insecta</taxon>
        <taxon>Pterygota</taxon>
        <taxon>Neoptera</taxon>
        <taxon>Endopterygota</taxon>
        <taxon>Diptera</taxon>
        <taxon>Nematocera</taxon>
        <taxon>Chironomoidea</taxon>
        <taxon>Chironomidae</taxon>
        <taxon>Clunio</taxon>
    </lineage>
</organism>
<dbReference type="Pfam" id="PF13202">
    <property type="entry name" value="EF-hand_5"/>
    <property type="match status" value="1"/>
</dbReference>
<reference evidence="3 4" key="1">
    <citation type="submission" date="2015-04" db="EMBL/GenBank/DDBJ databases">
        <authorList>
            <person name="Syromyatnikov M.Y."/>
            <person name="Popov V.N."/>
        </authorList>
    </citation>
    <scope>NUCLEOTIDE SEQUENCE [LARGE SCALE GENOMIC DNA]</scope>
</reference>
<dbReference type="SMART" id="SM00054">
    <property type="entry name" value="EFh"/>
    <property type="match status" value="3"/>
</dbReference>